<name>A0A0F6YI08_9BACT</name>
<evidence type="ECO:0000313" key="2">
    <source>
        <dbReference type="Proteomes" id="UP000034883"/>
    </source>
</evidence>
<proteinExistence type="predicted"/>
<dbReference type="KEGG" id="samy:DB32_003344"/>
<dbReference type="EMBL" id="CP011125">
    <property type="protein sequence ID" value="AKF06195.1"/>
    <property type="molecule type" value="Genomic_DNA"/>
</dbReference>
<organism evidence="1 2">
    <name type="scientific">Sandaracinus amylolyticus</name>
    <dbReference type="NCBI Taxonomy" id="927083"/>
    <lineage>
        <taxon>Bacteria</taxon>
        <taxon>Pseudomonadati</taxon>
        <taxon>Myxococcota</taxon>
        <taxon>Polyangia</taxon>
        <taxon>Polyangiales</taxon>
        <taxon>Sandaracinaceae</taxon>
        <taxon>Sandaracinus</taxon>
    </lineage>
</organism>
<reference evidence="1 2" key="1">
    <citation type="submission" date="2015-03" db="EMBL/GenBank/DDBJ databases">
        <title>Genome assembly of Sandaracinus amylolyticus DSM 53668.</title>
        <authorList>
            <person name="Sharma G."/>
            <person name="Subramanian S."/>
        </authorList>
    </citation>
    <scope>NUCLEOTIDE SEQUENCE [LARGE SCALE GENOMIC DNA]</scope>
    <source>
        <strain evidence="1 2">DSM 53668</strain>
    </source>
</reference>
<sequence length="172" mass="19521">MSFRAYFARVTVSSDEILKDWRWLVGPSREVWRVTTWGDAMLRDRDGSIDLLDLSEGVLLRIGGSEADVERALERVEVQDEWLRASLVDRQARLGMRPGVDECLAYRVPPIFGAGFGPENVEVRPIVPHFAFTGQLMQQVKALPAGTQIARLTVDGNDPGTQAPKRPWWRFW</sequence>
<dbReference type="Proteomes" id="UP000034883">
    <property type="component" value="Chromosome"/>
</dbReference>
<protein>
    <recommendedName>
        <fullName evidence="3">T6SS immunity protein Tdi1 C-terminal domain-containing protein</fullName>
    </recommendedName>
</protein>
<dbReference type="OrthoDB" id="8683979at2"/>
<dbReference type="STRING" id="927083.DB32_003344"/>
<accession>A0A0F6YI08</accession>
<gene>
    <name evidence="1" type="ORF">DB32_003344</name>
</gene>
<keyword evidence="2" id="KW-1185">Reference proteome</keyword>
<dbReference type="RefSeq" id="WP_053233389.1">
    <property type="nucleotide sequence ID" value="NZ_CP011125.1"/>
</dbReference>
<evidence type="ECO:0008006" key="3">
    <source>
        <dbReference type="Google" id="ProtNLM"/>
    </source>
</evidence>
<evidence type="ECO:0000313" key="1">
    <source>
        <dbReference type="EMBL" id="AKF06195.1"/>
    </source>
</evidence>
<dbReference type="AlphaFoldDB" id="A0A0F6YI08"/>